<feature type="region of interest" description="Disordered" evidence="1">
    <location>
        <begin position="321"/>
        <end position="343"/>
    </location>
</feature>
<dbReference type="WBParaSite" id="ECPE_0001519501-mRNA-1">
    <property type="protein sequence ID" value="ECPE_0001519501-mRNA-1"/>
    <property type="gene ID" value="ECPE_0001519501"/>
</dbReference>
<dbReference type="EMBL" id="UZAN01059696">
    <property type="protein sequence ID" value="VDP92427.1"/>
    <property type="molecule type" value="Genomic_DNA"/>
</dbReference>
<dbReference type="Proteomes" id="UP000272942">
    <property type="component" value="Unassembled WGS sequence"/>
</dbReference>
<keyword evidence="3" id="KW-1185">Reference proteome</keyword>
<proteinExistence type="predicted"/>
<feature type="compositionally biased region" description="Polar residues" evidence="1">
    <location>
        <begin position="394"/>
        <end position="403"/>
    </location>
</feature>
<evidence type="ECO:0000313" key="3">
    <source>
        <dbReference type="Proteomes" id="UP000272942"/>
    </source>
</evidence>
<feature type="region of interest" description="Disordered" evidence="1">
    <location>
        <begin position="368"/>
        <end position="403"/>
    </location>
</feature>
<dbReference type="AlphaFoldDB" id="A0A183B7H0"/>
<feature type="compositionally biased region" description="Basic residues" evidence="1">
    <location>
        <begin position="370"/>
        <end position="387"/>
    </location>
</feature>
<protein>
    <submittedName>
        <fullName evidence="2 4">Uncharacterized protein</fullName>
    </submittedName>
</protein>
<reference evidence="4" key="1">
    <citation type="submission" date="2016-06" db="UniProtKB">
        <authorList>
            <consortium name="WormBaseParasite"/>
        </authorList>
    </citation>
    <scope>IDENTIFICATION</scope>
</reference>
<evidence type="ECO:0000313" key="4">
    <source>
        <dbReference type="WBParaSite" id="ECPE_0001519501-mRNA-1"/>
    </source>
</evidence>
<evidence type="ECO:0000313" key="2">
    <source>
        <dbReference type="EMBL" id="VDP92427.1"/>
    </source>
</evidence>
<evidence type="ECO:0000256" key="1">
    <source>
        <dbReference type="SAM" id="MobiDB-lite"/>
    </source>
</evidence>
<name>A0A183B7H0_9TREM</name>
<organism evidence="4">
    <name type="scientific">Echinostoma caproni</name>
    <dbReference type="NCBI Taxonomy" id="27848"/>
    <lineage>
        <taxon>Eukaryota</taxon>
        <taxon>Metazoa</taxon>
        <taxon>Spiralia</taxon>
        <taxon>Lophotrochozoa</taxon>
        <taxon>Platyhelminthes</taxon>
        <taxon>Trematoda</taxon>
        <taxon>Digenea</taxon>
        <taxon>Plagiorchiida</taxon>
        <taxon>Echinostomata</taxon>
        <taxon>Echinostomatoidea</taxon>
        <taxon>Echinostomatidae</taxon>
        <taxon>Echinostoma</taxon>
    </lineage>
</organism>
<accession>A0A183B7H0</accession>
<sequence>MDRVRLFPLCIGHPARFGPHLLLTSEDFEVLWRLLKCRHCSFRRLYHKLVVQEKSPPRDLHSLTRAIKAVLKGFCLNRHCVAKVVLTSNQTSVFPPKVGESSDCLTVLKTSVSLQKEFVVCFSHGRELFAHLYCWEDGASTGNSPNSGVFSGVRNLIPEGRSSFFRSSLAHDDSGDEEDTGACVSGVIAVATATVQKPTVHIVSVSGQGVLTTVQTKTEDCRNDTLTQIHLVSDYQRIVEANAKWSAFYGSENHTPSIRPDVYSSSRCPHRARFPDDSPVSSVRYMRTYFVALSLERRNRVWETEARERVYARFRQLVSSGCDPSKASELAERGGDWEDEDEDECAVPSSCVPSYIPATSTDPIPVASKTVRKKRCKRRKKTNKKRLTPPVSQPAESWSIKSNDCSSFSTFYPSPISCELGGSAQW</sequence>
<dbReference type="OrthoDB" id="6251695at2759"/>
<reference evidence="2 3" key="2">
    <citation type="submission" date="2018-11" db="EMBL/GenBank/DDBJ databases">
        <authorList>
            <consortium name="Pathogen Informatics"/>
        </authorList>
    </citation>
    <scope>NUCLEOTIDE SEQUENCE [LARGE SCALE GENOMIC DNA]</scope>
    <source>
        <strain evidence="2 3">Egypt</strain>
    </source>
</reference>
<gene>
    <name evidence="2" type="ORF">ECPE_LOCUS15155</name>
</gene>